<feature type="region of interest" description="Disordered" evidence="1">
    <location>
        <begin position="302"/>
        <end position="428"/>
    </location>
</feature>
<evidence type="ECO:0000313" key="3">
    <source>
        <dbReference type="Proteomes" id="UP000054097"/>
    </source>
</evidence>
<organism evidence="2 3">
    <name type="scientific">Serendipita vermifera MAFF 305830</name>
    <dbReference type="NCBI Taxonomy" id="933852"/>
    <lineage>
        <taxon>Eukaryota</taxon>
        <taxon>Fungi</taxon>
        <taxon>Dikarya</taxon>
        <taxon>Basidiomycota</taxon>
        <taxon>Agaricomycotina</taxon>
        <taxon>Agaricomycetes</taxon>
        <taxon>Sebacinales</taxon>
        <taxon>Serendipitaceae</taxon>
        <taxon>Serendipita</taxon>
    </lineage>
</organism>
<proteinExistence type="predicted"/>
<dbReference type="AlphaFoldDB" id="A0A0C2X7H5"/>
<evidence type="ECO:0000256" key="1">
    <source>
        <dbReference type="SAM" id="MobiDB-lite"/>
    </source>
</evidence>
<feature type="compositionally biased region" description="Basic and acidic residues" evidence="1">
    <location>
        <begin position="356"/>
        <end position="381"/>
    </location>
</feature>
<reference evidence="3" key="2">
    <citation type="submission" date="2015-01" db="EMBL/GenBank/DDBJ databases">
        <title>Evolutionary Origins and Diversification of the Mycorrhizal Mutualists.</title>
        <authorList>
            <consortium name="DOE Joint Genome Institute"/>
            <consortium name="Mycorrhizal Genomics Consortium"/>
            <person name="Kohler A."/>
            <person name="Kuo A."/>
            <person name="Nagy L.G."/>
            <person name="Floudas D."/>
            <person name="Copeland A."/>
            <person name="Barry K.W."/>
            <person name="Cichocki N."/>
            <person name="Veneault-Fourrey C."/>
            <person name="LaButti K."/>
            <person name="Lindquist E.A."/>
            <person name="Lipzen A."/>
            <person name="Lundell T."/>
            <person name="Morin E."/>
            <person name="Murat C."/>
            <person name="Riley R."/>
            <person name="Ohm R."/>
            <person name="Sun H."/>
            <person name="Tunlid A."/>
            <person name="Henrissat B."/>
            <person name="Grigoriev I.V."/>
            <person name="Hibbett D.S."/>
            <person name="Martin F."/>
        </authorList>
    </citation>
    <scope>NUCLEOTIDE SEQUENCE [LARGE SCALE GENOMIC DNA]</scope>
    <source>
        <strain evidence="3">MAFF 305830</strain>
    </source>
</reference>
<keyword evidence="3" id="KW-1185">Reference proteome</keyword>
<name>A0A0C2X7H5_SERVB</name>
<dbReference type="Proteomes" id="UP000054097">
    <property type="component" value="Unassembled WGS sequence"/>
</dbReference>
<dbReference type="EMBL" id="KN824277">
    <property type="protein sequence ID" value="KIM34008.1"/>
    <property type="molecule type" value="Genomic_DNA"/>
</dbReference>
<feature type="compositionally biased region" description="Low complexity" evidence="1">
    <location>
        <begin position="168"/>
        <end position="180"/>
    </location>
</feature>
<evidence type="ECO:0000313" key="2">
    <source>
        <dbReference type="EMBL" id="KIM34008.1"/>
    </source>
</evidence>
<feature type="region of interest" description="Disordered" evidence="1">
    <location>
        <begin position="117"/>
        <end position="144"/>
    </location>
</feature>
<feature type="region of interest" description="Disordered" evidence="1">
    <location>
        <begin position="161"/>
        <end position="180"/>
    </location>
</feature>
<feature type="compositionally biased region" description="Pro residues" evidence="1">
    <location>
        <begin position="418"/>
        <end position="428"/>
    </location>
</feature>
<accession>A0A0C2X7H5</accession>
<dbReference type="HOGENOM" id="CLU_641182_0_0_1"/>
<feature type="region of interest" description="Disordered" evidence="1">
    <location>
        <begin position="86"/>
        <end position="105"/>
    </location>
</feature>
<feature type="compositionally biased region" description="Basic and acidic residues" evidence="1">
    <location>
        <begin position="400"/>
        <end position="414"/>
    </location>
</feature>
<gene>
    <name evidence="2" type="ORF">M408DRAFT_303030</name>
</gene>
<dbReference type="OrthoDB" id="3271131at2759"/>
<reference evidence="2 3" key="1">
    <citation type="submission" date="2014-04" db="EMBL/GenBank/DDBJ databases">
        <authorList>
            <consortium name="DOE Joint Genome Institute"/>
            <person name="Kuo A."/>
            <person name="Zuccaro A."/>
            <person name="Kohler A."/>
            <person name="Nagy L.G."/>
            <person name="Floudas D."/>
            <person name="Copeland A."/>
            <person name="Barry K.W."/>
            <person name="Cichocki N."/>
            <person name="Veneault-Fourrey C."/>
            <person name="LaButti K."/>
            <person name="Lindquist E.A."/>
            <person name="Lipzen A."/>
            <person name="Lundell T."/>
            <person name="Morin E."/>
            <person name="Murat C."/>
            <person name="Sun H."/>
            <person name="Tunlid A."/>
            <person name="Henrissat B."/>
            <person name="Grigoriev I.V."/>
            <person name="Hibbett D.S."/>
            <person name="Martin F."/>
            <person name="Nordberg H.P."/>
            <person name="Cantor M.N."/>
            <person name="Hua S.X."/>
        </authorList>
    </citation>
    <scope>NUCLEOTIDE SEQUENCE [LARGE SCALE GENOMIC DNA]</scope>
    <source>
        <strain evidence="2 3">MAFF 305830</strain>
    </source>
</reference>
<sequence>MAQPWSFSFAFGDIESDSENETNVATVPQVVQSPSVAAEHQLSKDARLALDLDLSTRQDTVEFRKTPWTIARSNAALRPTRTLSVTKAPEPAMSSFPPRQSPNASSALYNVKNRAPGHVLRDNSTTHARAPKLGPSVQQDVRLGARDLFPEKRAVGVNISVEEKNSTPQQSPRPFQPQQIQTPKKYPFVSPLKHLAQPPVRLSLPYERTEYTVCLLAELSTPIRSMQSTVSPHSKPFVTPMRKEREVSAYKDEVFNTSGDETWSTLPTKKKLPTKNMNTFAKGKLTTGVFKLPGLGIPKSLAAASKRSPQPKVTMLTLYQPPPLPSKTRRRSLKSNKQAASDASGEIVSGTSGSSDGDHGHNTEWELKAVSWSKDDSHTEEVQSDFPCWEDDEELPSTVQEKKRGNYSNRDDTLARPGVPPNDPYGLK</sequence>
<protein>
    <submittedName>
        <fullName evidence="2">Uncharacterized protein</fullName>
    </submittedName>
</protein>